<gene>
    <name evidence="1" type="ORF">Tci_925254</name>
</gene>
<sequence>TGQIRIARRRRILGEATTGASGNSDDGAIIVDGASKIEAVWISRVEVVGGDDRNATLLLHLVSIAS</sequence>
<proteinExistence type="predicted"/>
<dbReference type="AlphaFoldDB" id="A0A699X0I1"/>
<organism evidence="1">
    <name type="scientific">Tanacetum cinerariifolium</name>
    <name type="common">Dalmatian daisy</name>
    <name type="synonym">Chrysanthemum cinerariifolium</name>
    <dbReference type="NCBI Taxonomy" id="118510"/>
    <lineage>
        <taxon>Eukaryota</taxon>
        <taxon>Viridiplantae</taxon>
        <taxon>Streptophyta</taxon>
        <taxon>Embryophyta</taxon>
        <taxon>Tracheophyta</taxon>
        <taxon>Spermatophyta</taxon>
        <taxon>Magnoliopsida</taxon>
        <taxon>eudicotyledons</taxon>
        <taxon>Gunneridae</taxon>
        <taxon>Pentapetalae</taxon>
        <taxon>asterids</taxon>
        <taxon>campanulids</taxon>
        <taxon>Asterales</taxon>
        <taxon>Asteraceae</taxon>
        <taxon>Asteroideae</taxon>
        <taxon>Anthemideae</taxon>
        <taxon>Anthemidinae</taxon>
        <taxon>Tanacetum</taxon>
    </lineage>
</organism>
<feature type="non-terminal residue" evidence="1">
    <location>
        <position position="1"/>
    </location>
</feature>
<reference evidence="1" key="1">
    <citation type="journal article" date="2019" name="Sci. Rep.">
        <title>Draft genome of Tanacetum cinerariifolium, the natural source of mosquito coil.</title>
        <authorList>
            <person name="Yamashiro T."/>
            <person name="Shiraishi A."/>
            <person name="Satake H."/>
            <person name="Nakayama K."/>
        </authorList>
    </citation>
    <scope>NUCLEOTIDE SEQUENCE</scope>
</reference>
<accession>A0A699X0I1</accession>
<name>A0A699X0I1_TANCI</name>
<dbReference type="EMBL" id="BKCJ011792468">
    <property type="protein sequence ID" value="GFD53285.1"/>
    <property type="molecule type" value="Genomic_DNA"/>
</dbReference>
<comment type="caution">
    <text evidence="1">The sequence shown here is derived from an EMBL/GenBank/DDBJ whole genome shotgun (WGS) entry which is preliminary data.</text>
</comment>
<protein>
    <submittedName>
        <fullName evidence="1">Uncharacterized protein</fullName>
    </submittedName>
</protein>
<evidence type="ECO:0000313" key="1">
    <source>
        <dbReference type="EMBL" id="GFD53285.1"/>
    </source>
</evidence>